<evidence type="ECO:0000313" key="3">
    <source>
        <dbReference type="Proteomes" id="UP000813444"/>
    </source>
</evidence>
<protein>
    <submittedName>
        <fullName evidence="2">Heterokaryon incompatibility protein-domain-containing protein</fullName>
    </submittedName>
</protein>
<accession>A0A8K0SZR1</accession>
<dbReference type="PANTHER" id="PTHR10622:SF10">
    <property type="entry name" value="HET DOMAIN-CONTAINING PROTEIN"/>
    <property type="match status" value="1"/>
</dbReference>
<reference evidence="2" key="1">
    <citation type="journal article" date="2021" name="Nat. Commun.">
        <title>Genetic determinants of endophytism in the Arabidopsis root mycobiome.</title>
        <authorList>
            <person name="Mesny F."/>
            <person name="Miyauchi S."/>
            <person name="Thiergart T."/>
            <person name="Pickel B."/>
            <person name="Atanasova L."/>
            <person name="Karlsson M."/>
            <person name="Huettel B."/>
            <person name="Barry K.W."/>
            <person name="Haridas S."/>
            <person name="Chen C."/>
            <person name="Bauer D."/>
            <person name="Andreopoulos W."/>
            <person name="Pangilinan J."/>
            <person name="LaButti K."/>
            <person name="Riley R."/>
            <person name="Lipzen A."/>
            <person name="Clum A."/>
            <person name="Drula E."/>
            <person name="Henrissat B."/>
            <person name="Kohler A."/>
            <person name="Grigoriev I.V."/>
            <person name="Martin F.M."/>
            <person name="Hacquard S."/>
        </authorList>
    </citation>
    <scope>NUCLEOTIDE SEQUENCE</scope>
    <source>
        <strain evidence="2">MPI-CAGE-CH-0235</strain>
    </source>
</reference>
<evidence type="ECO:0000259" key="1">
    <source>
        <dbReference type="Pfam" id="PF06985"/>
    </source>
</evidence>
<dbReference type="Proteomes" id="UP000813444">
    <property type="component" value="Unassembled WGS sequence"/>
</dbReference>
<dbReference type="Pfam" id="PF06985">
    <property type="entry name" value="HET"/>
    <property type="match status" value="1"/>
</dbReference>
<gene>
    <name evidence="2" type="ORF">B0I35DRAFT_427083</name>
</gene>
<dbReference type="PANTHER" id="PTHR10622">
    <property type="entry name" value="HET DOMAIN-CONTAINING PROTEIN"/>
    <property type="match status" value="1"/>
</dbReference>
<sequence>MWLLNVHNRQLESFFSEEDTPAYAILSHTWQDSEISFQDLRDRKHLEDHPAFQKLDRSCRQARGDGYDYIWIDTCCIDKSSSAELSEAINSMFRWYQQSSVCYIYLSDYVAHGRQVSEAAVCLDVEDAEFCKARWFSRGWTLQELIAPRKAVFFDASWISFGERNGDLMRHICQRTGIWEEVFLVKRCRCNVPISRVRDEKCLLCLSPDILPQILDGFAVAVKMSWAAHRRTTRREDEAYSLLGLFNVNMPLLYGEGRKAFVRLQEAIVRQCNDPTILLWCSDGPDESGCLATSPSGFAQNVPIVGRRIFQSTETGSFFKYSPDISSASIDISGTTIVSRMRLMECLVGSSLLYQTPFDRRNIFWLALIDYPMNVEYNVRCGILLRELIDGSLYARVRGNAIIQATYNDKAWRIVNEAQIGFPVEPLYTSERKDIRILIQAEPSTSVALASGSTTQMHPIILRPDTSDPPRTYTVWFGYPKIYYKETMKELPEPWSPIKYEHSYGNADLCGIHLFSVSFETETRFFNPRIMLLWGHFTLVDDGVEIQATTWCRIYGGRKYLEAYQAIQPPGGEALALDSANVRLKHRHDLRWSDYRQKLAKKLDEEHDIFPTEFSSYQTTDWSKGTLSFGDTGFRMLAEVVRVSSEGGETMSCEVRVDISNRTSKENTT</sequence>
<organism evidence="2 3">
    <name type="scientific">Stachybotrys elegans</name>
    <dbReference type="NCBI Taxonomy" id="80388"/>
    <lineage>
        <taxon>Eukaryota</taxon>
        <taxon>Fungi</taxon>
        <taxon>Dikarya</taxon>
        <taxon>Ascomycota</taxon>
        <taxon>Pezizomycotina</taxon>
        <taxon>Sordariomycetes</taxon>
        <taxon>Hypocreomycetidae</taxon>
        <taxon>Hypocreales</taxon>
        <taxon>Stachybotryaceae</taxon>
        <taxon>Stachybotrys</taxon>
    </lineage>
</organism>
<evidence type="ECO:0000313" key="2">
    <source>
        <dbReference type="EMBL" id="KAH7323091.1"/>
    </source>
</evidence>
<dbReference type="InterPro" id="IPR010730">
    <property type="entry name" value="HET"/>
</dbReference>
<feature type="domain" description="Heterokaryon incompatibility" evidence="1">
    <location>
        <begin position="23"/>
        <end position="113"/>
    </location>
</feature>
<proteinExistence type="predicted"/>
<name>A0A8K0SZR1_9HYPO</name>
<dbReference type="EMBL" id="JAGPNK010000004">
    <property type="protein sequence ID" value="KAH7323091.1"/>
    <property type="molecule type" value="Genomic_DNA"/>
</dbReference>
<keyword evidence="3" id="KW-1185">Reference proteome</keyword>
<dbReference type="AlphaFoldDB" id="A0A8K0SZR1"/>
<dbReference type="OrthoDB" id="4981802at2759"/>
<comment type="caution">
    <text evidence="2">The sequence shown here is derived from an EMBL/GenBank/DDBJ whole genome shotgun (WGS) entry which is preliminary data.</text>
</comment>